<evidence type="ECO:0000313" key="2">
    <source>
        <dbReference type="EMBL" id="QNM09041.1"/>
    </source>
</evidence>
<keyword evidence="3" id="KW-1185">Reference proteome</keyword>
<dbReference type="KEGG" id="whj:H9Q79_01730"/>
<protein>
    <recommendedName>
        <fullName evidence="1">Uroporphyrinogen decarboxylase (URO-D) domain-containing protein</fullName>
    </recommendedName>
</protein>
<organism evidence="2 3">
    <name type="scientific">Wansuia hejianensis</name>
    <dbReference type="NCBI Taxonomy" id="2763667"/>
    <lineage>
        <taxon>Bacteria</taxon>
        <taxon>Bacillati</taxon>
        <taxon>Bacillota</taxon>
        <taxon>Clostridia</taxon>
        <taxon>Lachnospirales</taxon>
        <taxon>Lachnospiraceae</taxon>
        <taxon>Wansuia</taxon>
    </lineage>
</organism>
<evidence type="ECO:0000313" key="3">
    <source>
        <dbReference type="Proteomes" id="UP000515860"/>
    </source>
</evidence>
<name>A0A7G9GE09_9FIRM</name>
<dbReference type="InterPro" id="IPR038071">
    <property type="entry name" value="UROD/MetE-like_sf"/>
</dbReference>
<proteinExistence type="predicted"/>
<dbReference type="Proteomes" id="UP000515860">
    <property type="component" value="Chromosome"/>
</dbReference>
<feature type="domain" description="Uroporphyrinogen decarboxylase (URO-D)" evidence="1">
    <location>
        <begin position="27"/>
        <end position="110"/>
    </location>
</feature>
<dbReference type="GO" id="GO:0006779">
    <property type="term" value="P:porphyrin-containing compound biosynthetic process"/>
    <property type="evidence" value="ECO:0007669"/>
    <property type="project" value="InterPro"/>
</dbReference>
<dbReference type="RefSeq" id="WP_118647940.1">
    <property type="nucleotide sequence ID" value="NZ_CP060635.1"/>
</dbReference>
<dbReference type="Gene3D" id="3.20.20.210">
    <property type="match status" value="1"/>
</dbReference>
<dbReference type="AlphaFoldDB" id="A0A7G9GE09"/>
<dbReference type="InterPro" id="IPR000257">
    <property type="entry name" value="Uroporphyrinogen_deCOase"/>
</dbReference>
<sequence>MYRRQIGQFRHYYELVNDHYVPYLMPFMGTGVLCSAFGSKVEFIDKMDPAQTGFIIDSVEDLDRLRMPEAGKDGLMPHVLQFIRYFKENSSIPVGITDCQGPLTTDLQLCGYDKCSIGCMIIRRKYIS</sequence>
<dbReference type="GO" id="GO:0004853">
    <property type="term" value="F:uroporphyrinogen decarboxylase activity"/>
    <property type="evidence" value="ECO:0007669"/>
    <property type="project" value="InterPro"/>
</dbReference>
<reference evidence="2 3" key="1">
    <citation type="submission" date="2020-08" db="EMBL/GenBank/DDBJ databases">
        <authorList>
            <person name="Liu C."/>
            <person name="Sun Q."/>
        </authorList>
    </citation>
    <scope>NUCLEOTIDE SEQUENCE [LARGE SCALE GENOMIC DNA]</scope>
    <source>
        <strain evidence="2 3">NSJ-29</strain>
    </source>
</reference>
<dbReference type="EMBL" id="CP060635">
    <property type="protein sequence ID" value="QNM09041.1"/>
    <property type="molecule type" value="Genomic_DNA"/>
</dbReference>
<dbReference type="Pfam" id="PF01208">
    <property type="entry name" value="URO-D"/>
    <property type="match status" value="1"/>
</dbReference>
<evidence type="ECO:0000259" key="1">
    <source>
        <dbReference type="Pfam" id="PF01208"/>
    </source>
</evidence>
<accession>A0A7G9GE09</accession>
<dbReference type="SUPFAM" id="SSF51726">
    <property type="entry name" value="UROD/MetE-like"/>
    <property type="match status" value="1"/>
</dbReference>
<gene>
    <name evidence="2" type="ORF">H9Q79_01730</name>
</gene>